<dbReference type="GO" id="GO:0016301">
    <property type="term" value="F:kinase activity"/>
    <property type="evidence" value="ECO:0007669"/>
    <property type="project" value="UniProtKB-KW"/>
</dbReference>
<dbReference type="NCBIfam" id="TIGR01378">
    <property type="entry name" value="thi_PPkinase"/>
    <property type="match status" value="1"/>
</dbReference>
<evidence type="ECO:0000256" key="4">
    <source>
        <dbReference type="ARBA" id="ARBA00022840"/>
    </source>
</evidence>
<organism evidence="7 8">
    <name type="scientific">Roseburia porci</name>
    <dbReference type="NCBI Taxonomy" id="2605790"/>
    <lineage>
        <taxon>Bacteria</taxon>
        <taxon>Bacillati</taxon>
        <taxon>Bacillota</taxon>
        <taxon>Clostridia</taxon>
        <taxon>Lachnospirales</taxon>
        <taxon>Lachnospiraceae</taxon>
        <taxon>Roseburia</taxon>
    </lineage>
</organism>
<dbReference type="GO" id="GO:0030975">
    <property type="term" value="F:thiamine binding"/>
    <property type="evidence" value="ECO:0007669"/>
    <property type="project" value="InterPro"/>
</dbReference>
<keyword evidence="4" id="KW-0067">ATP-binding</keyword>
<dbReference type="AlphaFoldDB" id="A0A6L5YRB6"/>
<dbReference type="SMART" id="SM00983">
    <property type="entry name" value="TPK_B1_binding"/>
    <property type="match status" value="1"/>
</dbReference>
<dbReference type="SUPFAM" id="SSF63999">
    <property type="entry name" value="Thiamin pyrophosphokinase, catalytic domain"/>
    <property type="match status" value="1"/>
</dbReference>
<accession>A0A6L5YRB6</accession>
<reference evidence="7 8" key="1">
    <citation type="submission" date="2019-08" db="EMBL/GenBank/DDBJ databases">
        <title>In-depth cultivation of the pig gut microbiome towards novel bacterial diversity and tailored functional studies.</title>
        <authorList>
            <person name="Wylensek D."/>
            <person name="Hitch T.C.A."/>
            <person name="Clavel T."/>
        </authorList>
    </citation>
    <scope>NUCLEOTIDE SEQUENCE [LARGE SCALE GENOMIC DNA]</scope>
    <source>
        <strain evidence="7 8">MUC/MUC-530-WT-4D</strain>
    </source>
</reference>
<evidence type="ECO:0000256" key="5">
    <source>
        <dbReference type="NCBIfam" id="TIGR01378"/>
    </source>
</evidence>
<proteinExistence type="predicted"/>
<dbReference type="GO" id="GO:0005524">
    <property type="term" value="F:ATP binding"/>
    <property type="evidence" value="ECO:0007669"/>
    <property type="project" value="UniProtKB-KW"/>
</dbReference>
<dbReference type="CDD" id="cd07995">
    <property type="entry name" value="TPK"/>
    <property type="match status" value="1"/>
</dbReference>
<dbReference type="InterPro" id="IPR007371">
    <property type="entry name" value="TPK_catalytic"/>
</dbReference>
<dbReference type="PANTHER" id="PTHR41299:SF1">
    <property type="entry name" value="THIAMINE PYROPHOSPHOKINASE"/>
    <property type="match status" value="1"/>
</dbReference>
<evidence type="ECO:0000259" key="6">
    <source>
        <dbReference type="SMART" id="SM00983"/>
    </source>
</evidence>
<protein>
    <recommendedName>
        <fullName evidence="5">Thiamine diphosphokinase</fullName>
        <ecNumber evidence="5">2.7.6.2</ecNumber>
    </recommendedName>
</protein>
<dbReference type="RefSeq" id="WP_154429203.1">
    <property type="nucleotide sequence ID" value="NZ_VUNI01000005.1"/>
</dbReference>
<dbReference type="GO" id="GO:0009229">
    <property type="term" value="P:thiamine diphosphate biosynthetic process"/>
    <property type="evidence" value="ECO:0007669"/>
    <property type="project" value="InterPro"/>
</dbReference>
<dbReference type="Pfam" id="PF04265">
    <property type="entry name" value="TPK_B1_binding"/>
    <property type="match status" value="1"/>
</dbReference>
<keyword evidence="3 7" id="KW-0418">Kinase</keyword>
<feature type="domain" description="Thiamin pyrophosphokinase thiamin-binding" evidence="6">
    <location>
        <begin position="147"/>
        <end position="214"/>
    </location>
</feature>
<dbReference type="InterPro" id="IPR036759">
    <property type="entry name" value="TPK_catalytic_sf"/>
</dbReference>
<dbReference type="PANTHER" id="PTHR41299">
    <property type="entry name" value="THIAMINE PYROPHOSPHOKINASE"/>
    <property type="match status" value="1"/>
</dbReference>
<dbReference type="SUPFAM" id="SSF63862">
    <property type="entry name" value="Thiamin pyrophosphokinase, substrate-binding domain"/>
    <property type="match status" value="1"/>
</dbReference>
<dbReference type="GO" id="GO:0004788">
    <property type="term" value="F:thiamine diphosphokinase activity"/>
    <property type="evidence" value="ECO:0007669"/>
    <property type="project" value="UniProtKB-UniRule"/>
</dbReference>
<evidence type="ECO:0000256" key="1">
    <source>
        <dbReference type="ARBA" id="ARBA00022679"/>
    </source>
</evidence>
<evidence type="ECO:0000313" key="7">
    <source>
        <dbReference type="EMBL" id="MST74261.1"/>
    </source>
</evidence>
<dbReference type="InterPro" id="IPR036371">
    <property type="entry name" value="TPK_B1-bd_sf"/>
</dbReference>
<dbReference type="InterPro" id="IPR006282">
    <property type="entry name" value="Thi_PPkinase"/>
</dbReference>
<evidence type="ECO:0000313" key="8">
    <source>
        <dbReference type="Proteomes" id="UP000474024"/>
    </source>
</evidence>
<gene>
    <name evidence="7" type="ORF">FYJ75_04310</name>
</gene>
<dbReference type="InterPro" id="IPR053149">
    <property type="entry name" value="TPK"/>
</dbReference>
<dbReference type="InterPro" id="IPR007373">
    <property type="entry name" value="Thiamin_PyroPKinase_B1-bd"/>
</dbReference>
<keyword evidence="2" id="KW-0547">Nucleotide-binding</keyword>
<dbReference type="EMBL" id="VUNI01000005">
    <property type="protein sequence ID" value="MST74261.1"/>
    <property type="molecule type" value="Genomic_DNA"/>
</dbReference>
<keyword evidence="1 7" id="KW-0808">Transferase</keyword>
<dbReference type="GO" id="GO:0006772">
    <property type="term" value="P:thiamine metabolic process"/>
    <property type="evidence" value="ECO:0007669"/>
    <property type="project" value="UniProtKB-UniRule"/>
</dbReference>
<keyword evidence="8" id="KW-1185">Reference proteome</keyword>
<evidence type="ECO:0000256" key="2">
    <source>
        <dbReference type="ARBA" id="ARBA00022741"/>
    </source>
</evidence>
<comment type="caution">
    <text evidence="7">The sequence shown here is derived from an EMBL/GenBank/DDBJ whole genome shotgun (WGS) entry which is preliminary data.</text>
</comment>
<dbReference type="Gene3D" id="3.40.50.10240">
    <property type="entry name" value="Thiamin pyrophosphokinase, catalytic domain"/>
    <property type="match status" value="1"/>
</dbReference>
<evidence type="ECO:0000256" key="3">
    <source>
        <dbReference type="ARBA" id="ARBA00022777"/>
    </source>
</evidence>
<dbReference type="Proteomes" id="UP000474024">
    <property type="component" value="Unassembled WGS sequence"/>
</dbReference>
<dbReference type="Pfam" id="PF04263">
    <property type="entry name" value="TPK_catalytic"/>
    <property type="match status" value="1"/>
</dbReference>
<dbReference type="EC" id="2.7.6.2" evidence="5"/>
<name>A0A6L5YRB6_9FIRM</name>
<sequence>MGKKNKKFVIISGGSIQDAFAGELLRDEEFDVILAADSGMEFLKREDIVPDVIIGDFDSVKAETLEFFQKYETVEFHQLNPIKDDTDTEYAIRYAIAHGASEITLLGATGTRMDHVLGNISLLGIGLEQKVPITILDANNRIRMADHSLEILKTEQFGKYVSLIPYSEKVTGLTLKGMKYPLDHYELGGFNSLGVSNEIVDYKAEIIFESGILIVIESID</sequence>